<evidence type="ECO:0000313" key="8">
    <source>
        <dbReference type="EMBL" id="GLQ06652.1"/>
    </source>
</evidence>
<gene>
    <name evidence="8" type="ORF">GCM10007924_18730</name>
</gene>
<dbReference type="PANTHER" id="PTHR11002:SF76">
    <property type="entry name" value="CARBONIC ANHYDRASE"/>
    <property type="match status" value="1"/>
</dbReference>
<reference evidence="8" key="1">
    <citation type="journal article" date="2014" name="Int. J. Syst. Evol. Microbiol.">
        <title>Complete genome of a new Firmicutes species belonging to the dominant human colonic microbiota ('Ruminococcus bicirculans') reveals two chromosomes and a selective capacity to utilize plant glucans.</title>
        <authorList>
            <consortium name="NISC Comparative Sequencing Program"/>
            <person name="Wegmann U."/>
            <person name="Louis P."/>
            <person name="Goesmann A."/>
            <person name="Henrissat B."/>
            <person name="Duncan S.H."/>
            <person name="Flint H.J."/>
        </authorList>
    </citation>
    <scope>NUCLEOTIDE SEQUENCE</scope>
    <source>
        <strain evidence="8">NBRC 103408</strain>
    </source>
</reference>
<dbReference type="InterPro" id="IPR036874">
    <property type="entry name" value="Carbonic_anhydrase_sf"/>
</dbReference>
<accession>A0ABQ5U3K3</accession>
<dbReference type="PROSITE" id="PS00704">
    <property type="entry name" value="PROK_CO2_ANHYDRASE_1"/>
    <property type="match status" value="1"/>
</dbReference>
<protein>
    <recommendedName>
        <fullName evidence="3">carbonic anhydrase</fullName>
        <ecNumber evidence="3">4.2.1.1</ecNumber>
    </recommendedName>
</protein>
<name>A0ABQ5U3K3_9PROT</name>
<evidence type="ECO:0000256" key="4">
    <source>
        <dbReference type="ARBA" id="ARBA00022723"/>
    </source>
</evidence>
<keyword evidence="6" id="KW-0456">Lyase</keyword>
<evidence type="ECO:0000256" key="5">
    <source>
        <dbReference type="ARBA" id="ARBA00022833"/>
    </source>
</evidence>
<dbReference type="CDD" id="cd00883">
    <property type="entry name" value="beta_CA_cladeA"/>
    <property type="match status" value="1"/>
</dbReference>
<evidence type="ECO:0000256" key="1">
    <source>
        <dbReference type="ARBA" id="ARBA00001947"/>
    </source>
</evidence>
<evidence type="ECO:0000256" key="7">
    <source>
        <dbReference type="ARBA" id="ARBA00048348"/>
    </source>
</evidence>
<keyword evidence="5" id="KW-0862">Zinc</keyword>
<keyword evidence="9" id="KW-1185">Reference proteome</keyword>
<evidence type="ECO:0000256" key="3">
    <source>
        <dbReference type="ARBA" id="ARBA00012925"/>
    </source>
</evidence>
<dbReference type="EMBL" id="BSNF01000006">
    <property type="protein sequence ID" value="GLQ06652.1"/>
    <property type="molecule type" value="Genomic_DNA"/>
</dbReference>
<dbReference type="InterPro" id="IPR001765">
    <property type="entry name" value="Carbonic_anhydrase"/>
</dbReference>
<dbReference type="Gene3D" id="3.40.1050.10">
    <property type="entry name" value="Carbonic anhydrase"/>
    <property type="match status" value="1"/>
</dbReference>
<proteinExistence type="inferred from homology"/>
<comment type="similarity">
    <text evidence="2">Belongs to the beta-class carbonic anhydrase family.</text>
</comment>
<evidence type="ECO:0000256" key="6">
    <source>
        <dbReference type="ARBA" id="ARBA00023239"/>
    </source>
</evidence>
<dbReference type="Proteomes" id="UP001161409">
    <property type="component" value="Unassembled WGS sequence"/>
</dbReference>
<dbReference type="PANTHER" id="PTHR11002">
    <property type="entry name" value="CARBONIC ANHYDRASE"/>
    <property type="match status" value="1"/>
</dbReference>
<comment type="caution">
    <text evidence="8">The sequence shown here is derived from an EMBL/GenBank/DDBJ whole genome shotgun (WGS) entry which is preliminary data.</text>
</comment>
<dbReference type="SMART" id="SM00947">
    <property type="entry name" value="Pro_CA"/>
    <property type="match status" value="1"/>
</dbReference>
<comment type="cofactor">
    <cofactor evidence="1">
        <name>Zn(2+)</name>
        <dbReference type="ChEBI" id="CHEBI:29105"/>
    </cofactor>
</comment>
<reference evidence="8" key="2">
    <citation type="submission" date="2023-01" db="EMBL/GenBank/DDBJ databases">
        <title>Draft genome sequence of Sneathiella chinensis strain NBRC 103408.</title>
        <authorList>
            <person name="Sun Q."/>
            <person name="Mori K."/>
        </authorList>
    </citation>
    <scope>NUCLEOTIDE SEQUENCE</scope>
    <source>
        <strain evidence="8">NBRC 103408</strain>
    </source>
</reference>
<dbReference type="EC" id="4.2.1.1" evidence="3"/>
<dbReference type="SUPFAM" id="SSF53056">
    <property type="entry name" value="beta-carbonic anhydrase, cab"/>
    <property type="match status" value="1"/>
</dbReference>
<dbReference type="InterPro" id="IPR015892">
    <property type="entry name" value="Carbonic_anhydrase_CS"/>
</dbReference>
<sequence length="211" mass="24007">MCIKPEELFIRNEKWAKKKLEEDSEYFTRLSEIQRPNYLWIGCSDSRVPANEIVGMDPGELFVHRNVANVVPHSDANCLAVIQYAVEVLGVEHISVTGHYGCGGIRAALGDKDHGQIDNWLANIKDVLRNNYAEIEAIPDENDKVDRLCELNVIQQVRNVAKTSIIQKAWRNKKNVTIHGWIYGLTDGRMRDLKVDITGNDQIHPAYRINS</sequence>
<keyword evidence="4" id="KW-0479">Metal-binding</keyword>
<dbReference type="Pfam" id="PF00484">
    <property type="entry name" value="Pro_CA"/>
    <property type="match status" value="1"/>
</dbReference>
<evidence type="ECO:0000313" key="9">
    <source>
        <dbReference type="Proteomes" id="UP001161409"/>
    </source>
</evidence>
<dbReference type="RefSeq" id="WP_169560798.1">
    <property type="nucleotide sequence ID" value="NZ_BSNF01000006.1"/>
</dbReference>
<dbReference type="NCBIfam" id="NF007756">
    <property type="entry name" value="PRK10437.1"/>
    <property type="match status" value="1"/>
</dbReference>
<comment type="catalytic activity">
    <reaction evidence="7">
        <text>hydrogencarbonate + H(+) = CO2 + H2O</text>
        <dbReference type="Rhea" id="RHEA:10748"/>
        <dbReference type="ChEBI" id="CHEBI:15377"/>
        <dbReference type="ChEBI" id="CHEBI:15378"/>
        <dbReference type="ChEBI" id="CHEBI:16526"/>
        <dbReference type="ChEBI" id="CHEBI:17544"/>
        <dbReference type="EC" id="4.2.1.1"/>
    </reaction>
</comment>
<evidence type="ECO:0000256" key="2">
    <source>
        <dbReference type="ARBA" id="ARBA00006217"/>
    </source>
</evidence>
<organism evidence="8 9">
    <name type="scientific">Sneathiella chinensis</name>
    <dbReference type="NCBI Taxonomy" id="349750"/>
    <lineage>
        <taxon>Bacteria</taxon>
        <taxon>Pseudomonadati</taxon>
        <taxon>Pseudomonadota</taxon>
        <taxon>Alphaproteobacteria</taxon>
        <taxon>Sneathiellales</taxon>
        <taxon>Sneathiellaceae</taxon>
        <taxon>Sneathiella</taxon>
    </lineage>
</organism>